<organism evidence="3 4">
    <name type="scientific">Xylaria hypoxylon</name>
    <dbReference type="NCBI Taxonomy" id="37992"/>
    <lineage>
        <taxon>Eukaryota</taxon>
        <taxon>Fungi</taxon>
        <taxon>Dikarya</taxon>
        <taxon>Ascomycota</taxon>
        <taxon>Pezizomycotina</taxon>
        <taxon>Sordariomycetes</taxon>
        <taxon>Xylariomycetidae</taxon>
        <taxon>Xylariales</taxon>
        <taxon>Xylariaceae</taxon>
        <taxon>Xylaria</taxon>
    </lineage>
</organism>
<feature type="transmembrane region" description="Helical" evidence="2">
    <location>
        <begin position="114"/>
        <end position="137"/>
    </location>
</feature>
<dbReference type="Proteomes" id="UP000297716">
    <property type="component" value="Unassembled WGS sequence"/>
</dbReference>
<evidence type="ECO:0000256" key="2">
    <source>
        <dbReference type="SAM" id="Phobius"/>
    </source>
</evidence>
<name>A0A4Z0Z1C5_9PEZI</name>
<feature type="compositionally biased region" description="Polar residues" evidence="1">
    <location>
        <begin position="1"/>
        <end position="23"/>
    </location>
</feature>
<sequence>MSTQHTISNSAPTVASSASSQKTAVVESEFSVRNGQNHWVEWRHNRPAPHHHPYPVVPRYPVTAYFPAGPHPAEPPPIMHHRLSSESTIRRTGFSCGAMPDWGMHRPPGSTSHLKGTACVVLAIALIFIVVLVLGLVSNKQDH</sequence>
<dbReference type="AlphaFoldDB" id="A0A4Z0Z1C5"/>
<keyword evidence="2" id="KW-0472">Membrane</keyword>
<keyword evidence="2" id="KW-1133">Transmembrane helix</keyword>
<keyword evidence="4" id="KW-1185">Reference proteome</keyword>
<gene>
    <name evidence="3" type="ORF">E0Z10_g3266</name>
</gene>
<keyword evidence="2" id="KW-0812">Transmembrane</keyword>
<feature type="region of interest" description="Disordered" evidence="1">
    <location>
        <begin position="1"/>
        <end position="28"/>
    </location>
</feature>
<proteinExistence type="predicted"/>
<comment type="caution">
    <text evidence="3">The sequence shown here is derived from an EMBL/GenBank/DDBJ whole genome shotgun (WGS) entry which is preliminary data.</text>
</comment>
<accession>A0A4Z0Z1C5</accession>
<protein>
    <submittedName>
        <fullName evidence="3">Uncharacterized protein</fullName>
    </submittedName>
</protein>
<evidence type="ECO:0000256" key="1">
    <source>
        <dbReference type="SAM" id="MobiDB-lite"/>
    </source>
</evidence>
<evidence type="ECO:0000313" key="4">
    <source>
        <dbReference type="Proteomes" id="UP000297716"/>
    </source>
</evidence>
<evidence type="ECO:0000313" key="3">
    <source>
        <dbReference type="EMBL" id="TGJ85521.1"/>
    </source>
</evidence>
<reference evidence="3 4" key="1">
    <citation type="submission" date="2019-03" db="EMBL/GenBank/DDBJ databases">
        <title>Draft genome sequence of Xylaria hypoxylon DSM 108379, a ubiquitous saprotrophic-parasitic fungi on hardwood.</title>
        <authorList>
            <person name="Buettner E."/>
            <person name="Leonhardt S."/>
            <person name="Gebauer A.M."/>
            <person name="Liers C."/>
            <person name="Hofrichter M."/>
            <person name="Kellner H."/>
        </authorList>
    </citation>
    <scope>NUCLEOTIDE SEQUENCE [LARGE SCALE GENOMIC DNA]</scope>
    <source>
        <strain evidence="3 4">DSM 108379</strain>
    </source>
</reference>
<dbReference type="OrthoDB" id="4775546at2759"/>
<dbReference type="EMBL" id="SKBN01000044">
    <property type="protein sequence ID" value="TGJ85521.1"/>
    <property type="molecule type" value="Genomic_DNA"/>
</dbReference>